<name>A0A1Q3AFQ5_ZYGRO</name>
<organism evidence="3 4">
    <name type="scientific">Zygosaccharomyces rouxii</name>
    <dbReference type="NCBI Taxonomy" id="4956"/>
    <lineage>
        <taxon>Eukaryota</taxon>
        <taxon>Fungi</taxon>
        <taxon>Dikarya</taxon>
        <taxon>Ascomycota</taxon>
        <taxon>Saccharomycotina</taxon>
        <taxon>Saccharomycetes</taxon>
        <taxon>Saccharomycetales</taxon>
        <taxon>Saccharomycetaceae</taxon>
        <taxon>Zygosaccharomyces</taxon>
    </lineage>
</organism>
<gene>
    <name evidence="3" type="ORF">ZYGR_0AM00180</name>
</gene>
<comment type="caution">
    <text evidence="3">The sequence shown here is derived from an EMBL/GenBank/DDBJ whole genome shotgun (WGS) entry which is preliminary data.</text>
</comment>
<proteinExistence type="predicted"/>
<dbReference type="Gene3D" id="6.10.250.1080">
    <property type="match status" value="1"/>
</dbReference>
<evidence type="ECO:0000313" key="4">
    <source>
        <dbReference type="Proteomes" id="UP000187013"/>
    </source>
</evidence>
<evidence type="ECO:0000256" key="2">
    <source>
        <dbReference type="SAM" id="MobiDB-lite"/>
    </source>
</evidence>
<dbReference type="Proteomes" id="UP000187013">
    <property type="component" value="Unassembled WGS sequence"/>
</dbReference>
<protein>
    <submittedName>
        <fullName evidence="3">Uncharacterized protein</fullName>
    </submittedName>
</protein>
<dbReference type="OrthoDB" id="4035460at2759"/>
<keyword evidence="1" id="KW-0175">Coiled coil</keyword>
<feature type="region of interest" description="Disordered" evidence="2">
    <location>
        <begin position="120"/>
        <end position="164"/>
    </location>
</feature>
<evidence type="ECO:0000256" key="1">
    <source>
        <dbReference type="SAM" id="Coils"/>
    </source>
</evidence>
<feature type="compositionally biased region" description="Polar residues" evidence="2">
    <location>
        <begin position="123"/>
        <end position="132"/>
    </location>
</feature>
<feature type="compositionally biased region" description="Polar residues" evidence="2">
    <location>
        <begin position="140"/>
        <end position="164"/>
    </location>
</feature>
<accession>A0A1Q3AFQ5</accession>
<dbReference type="AlphaFoldDB" id="A0A1Q3AFQ5"/>
<reference evidence="3 4" key="1">
    <citation type="submission" date="2016-08" db="EMBL/GenBank/DDBJ databases">
        <title>Draft genome sequence of allopolyploid Zygosaccharomyces rouxii.</title>
        <authorList>
            <person name="Watanabe J."/>
            <person name="Uehara K."/>
            <person name="Mogi Y."/>
            <person name="Tsukioka Y."/>
        </authorList>
    </citation>
    <scope>NUCLEOTIDE SEQUENCE [LARGE SCALE GENOMIC DNA]</scope>
    <source>
        <strain evidence="3 4">NBRC 110957</strain>
    </source>
</reference>
<feature type="coiled-coil region" evidence="1">
    <location>
        <begin position="10"/>
        <end position="97"/>
    </location>
</feature>
<evidence type="ECO:0000313" key="3">
    <source>
        <dbReference type="EMBL" id="GAV54480.1"/>
    </source>
</evidence>
<sequence length="164" mass="19129">MDLPTALNVISTLESQLKELEIMSKDYESEMEQVIDKLRRDYVEKCDQWESQRTHVTELEIRVDELESENAFLSNKVSFLQEENDRHLERNVLLEHELYDTKERLENIDHIDRKKKLKRDNESLQVSTSGSTLLVMPRSHLTSNSDAKLNTSQVISTTSPRGQP</sequence>
<dbReference type="EMBL" id="BDGX01000039">
    <property type="protein sequence ID" value="GAV54480.1"/>
    <property type="molecule type" value="Genomic_DNA"/>
</dbReference>